<accession>A0A4S8RP11</accession>
<evidence type="ECO:0000256" key="1">
    <source>
        <dbReference type="SAM" id="Coils"/>
    </source>
</evidence>
<sequence>MAEDPNFFETWADVKEELGLDQQSKSAPMPTPMSTSTSNPGSGIMTPAPCGAKLSEIRNRHKNLTHRAIQRYFSETPVSVLKVHRDKDSYHRNRNLSLEYEAVHADDTTPYLSVCPASLYSSRVGAFGCFFALTNAIACIEGPSDSPYAGGIFFLHIYFPILYPQRPMKVRFLTQIHHPKFSADKDVCLPSITTRWRPTNSLQNVLLSIFSLLSEPRLDDDFIPEVAKEYVDNYSGFFEKAKLSTIEHASKGRLDVRKLVVDWIQDYVTFDYAIALCNKALLTWRQSIWEALPKDGSRKDVSLQRVLPDSAIMTISKNLRRLCASEIGLEELDLSEWDKRDQYLKDHSPSSFGNTLAIVWLKIQDEKRRIEDDNHVFPGPNDTVQTCQIMLGHWRDFVWEAHPKDTFKDRESIIPDSTILTISNNMEKIGSGHIKLEQLDLSEWDRSAQFLAEDTEFSIRELLQSFWEGEVEARERRKNTAVPEGGHGSKAEGPKSPRRVQLGLEPEQKPSSIRWIGVRSGNIKSSRPKQEVRVTKSEPDSKVKKSRPKRNFYVTREAPGAKASSSSSAQAAGIAEDRLDSETRSPKFDLGPQITAVNLNPMIQDLKSKVEDLNQNLSLLIDNLSSIAEKADNRLEESSKVNSSQTTKSYGIPNLQELHSELEKLNYNLPISLDDLRSIARKLNVQISENELISLTEGINKQRIKDLSKGKGKGKGKGSVTK</sequence>
<keyword evidence="5" id="KW-1185">Reference proteome</keyword>
<dbReference type="PROSITE" id="PS50127">
    <property type="entry name" value="UBC_2"/>
    <property type="match status" value="1"/>
</dbReference>
<gene>
    <name evidence="4" type="ORF">BGAL_0007g00450</name>
</gene>
<dbReference type="Proteomes" id="UP000308671">
    <property type="component" value="Unassembled WGS sequence"/>
</dbReference>
<feature type="compositionally biased region" description="Basic and acidic residues" evidence="2">
    <location>
        <begin position="528"/>
        <end position="543"/>
    </location>
</feature>
<evidence type="ECO:0000259" key="3">
    <source>
        <dbReference type="PROSITE" id="PS50127"/>
    </source>
</evidence>
<dbReference type="Pfam" id="PF00179">
    <property type="entry name" value="UQ_con"/>
    <property type="match status" value="1"/>
</dbReference>
<dbReference type="SMART" id="SM00212">
    <property type="entry name" value="UBCc"/>
    <property type="match status" value="1"/>
</dbReference>
<dbReference type="EMBL" id="PQXL01000007">
    <property type="protein sequence ID" value="THV55514.1"/>
    <property type="molecule type" value="Genomic_DNA"/>
</dbReference>
<protein>
    <recommendedName>
        <fullName evidence="3">UBC core domain-containing protein</fullName>
    </recommendedName>
</protein>
<evidence type="ECO:0000313" key="5">
    <source>
        <dbReference type="Proteomes" id="UP000308671"/>
    </source>
</evidence>
<feature type="coiled-coil region" evidence="1">
    <location>
        <begin position="603"/>
        <end position="630"/>
    </location>
</feature>
<feature type="compositionally biased region" description="Low complexity" evidence="2">
    <location>
        <begin position="561"/>
        <end position="572"/>
    </location>
</feature>
<comment type="caution">
    <text evidence="4">The sequence shown here is derived from an EMBL/GenBank/DDBJ whole genome shotgun (WGS) entry which is preliminary data.</text>
</comment>
<feature type="region of interest" description="Disordered" evidence="2">
    <location>
        <begin position="22"/>
        <end position="44"/>
    </location>
</feature>
<dbReference type="SUPFAM" id="SSF54495">
    <property type="entry name" value="UBC-like"/>
    <property type="match status" value="1"/>
</dbReference>
<dbReference type="AlphaFoldDB" id="A0A4S8RP11"/>
<proteinExistence type="predicted"/>
<evidence type="ECO:0000256" key="2">
    <source>
        <dbReference type="SAM" id="MobiDB-lite"/>
    </source>
</evidence>
<dbReference type="InterPro" id="IPR016135">
    <property type="entry name" value="UBQ-conjugating_enzyme/RWD"/>
</dbReference>
<dbReference type="InterPro" id="IPR000608">
    <property type="entry name" value="UBC"/>
</dbReference>
<organism evidence="4 5">
    <name type="scientific">Botrytis galanthina</name>
    <dbReference type="NCBI Taxonomy" id="278940"/>
    <lineage>
        <taxon>Eukaryota</taxon>
        <taxon>Fungi</taxon>
        <taxon>Dikarya</taxon>
        <taxon>Ascomycota</taxon>
        <taxon>Pezizomycotina</taxon>
        <taxon>Leotiomycetes</taxon>
        <taxon>Helotiales</taxon>
        <taxon>Sclerotiniaceae</taxon>
        <taxon>Botrytis</taxon>
    </lineage>
</organism>
<feature type="compositionally biased region" description="Polar residues" evidence="2">
    <location>
        <begin position="22"/>
        <end position="41"/>
    </location>
</feature>
<dbReference type="Gene3D" id="3.10.110.10">
    <property type="entry name" value="Ubiquitin Conjugating Enzyme"/>
    <property type="match status" value="1"/>
</dbReference>
<feature type="compositionally biased region" description="Basic and acidic residues" evidence="2">
    <location>
        <begin position="575"/>
        <end position="587"/>
    </location>
</feature>
<dbReference type="PANTHER" id="PTHR24068">
    <property type="entry name" value="UBIQUITIN-CONJUGATING ENZYME E2"/>
    <property type="match status" value="1"/>
</dbReference>
<evidence type="ECO:0000313" key="4">
    <source>
        <dbReference type="EMBL" id="THV55514.1"/>
    </source>
</evidence>
<feature type="domain" description="UBC core" evidence="3">
    <location>
        <begin position="91"/>
        <end position="250"/>
    </location>
</feature>
<keyword evidence="1" id="KW-0175">Coiled coil</keyword>
<name>A0A4S8RP11_9HELO</name>
<feature type="region of interest" description="Disordered" evidence="2">
    <location>
        <begin position="474"/>
        <end position="588"/>
    </location>
</feature>
<reference evidence="4 5" key="1">
    <citation type="submission" date="2017-12" db="EMBL/GenBank/DDBJ databases">
        <title>Comparative genomics of Botrytis spp.</title>
        <authorList>
            <person name="Valero-Jimenez C.A."/>
            <person name="Tapia P."/>
            <person name="Veloso J."/>
            <person name="Silva-Moreno E."/>
            <person name="Staats M."/>
            <person name="Valdes J.H."/>
            <person name="Van Kan J.A.L."/>
        </authorList>
    </citation>
    <scope>NUCLEOTIDE SEQUENCE [LARGE SCALE GENOMIC DNA]</scope>
    <source>
        <strain evidence="4 5">MUCL435</strain>
    </source>
</reference>
<dbReference type="OrthoDB" id="10069349at2759"/>